<feature type="region of interest" description="Disordered" evidence="1">
    <location>
        <begin position="83"/>
        <end position="113"/>
    </location>
</feature>
<evidence type="ECO:0000313" key="3">
    <source>
        <dbReference type="Proteomes" id="UP000765509"/>
    </source>
</evidence>
<proteinExistence type="predicted"/>
<evidence type="ECO:0000256" key="1">
    <source>
        <dbReference type="SAM" id="MobiDB-lite"/>
    </source>
</evidence>
<protein>
    <submittedName>
        <fullName evidence="2">Uncharacterized protein</fullName>
    </submittedName>
</protein>
<dbReference type="EMBL" id="AVOT02000651">
    <property type="protein sequence ID" value="MBW0463905.1"/>
    <property type="molecule type" value="Genomic_DNA"/>
</dbReference>
<name>A0A9Q3BFC8_9BASI</name>
<dbReference type="AlphaFoldDB" id="A0A9Q3BFC8"/>
<organism evidence="2 3">
    <name type="scientific">Austropuccinia psidii MF-1</name>
    <dbReference type="NCBI Taxonomy" id="1389203"/>
    <lineage>
        <taxon>Eukaryota</taxon>
        <taxon>Fungi</taxon>
        <taxon>Dikarya</taxon>
        <taxon>Basidiomycota</taxon>
        <taxon>Pucciniomycotina</taxon>
        <taxon>Pucciniomycetes</taxon>
        <taxon>Pucciniales</taxon>
        <taxon>Sphaerophragmiaceae</taxon>
        <taxon>Austropuccinia</taxon>
    </lineage>
</organism>
<dbReference type="Proteomes" id="UP000765509">
    <property type="component" value="Unassembled WGS sequence"/>
</dbReference>
<accession>A0A9Q3BFC8</accession>
<reference evidence="2" key="1">
    <citation type="submission" date="2021-03" db="EMBL/GenBank/DDBJ databases">
        <title>Draft genome sequence of rust myrtle Austropuccinia psidii MF-1, a brazilian biotype.</title>
        <authorList>
            <person name="Quecine M.C."/>
            <person name="Pachon D.M.R."/>
            <person name="Bonatelli M.L."/>
            <person name="Correr F.H."/>
            <person name="Franceschini L.M."/>
            <person name="Leite T.F."/>
            <person name="Margarido G.R.A."/>
            <person name="Almeida C.A."/>
            <person name="Ferrarezi J.A."/>
            <person name="Labate C.A."/>
        </authorList>
    </citation>
    <scope>NUCLEOTIDE SEQUENCE</scope>
    <source>
        <strain evidence="2">MF-1</strain>
    </source>
</reference>
<sequence length="113" mass="11688">MASGHILQSLASLANSPPQQPQANIPVLGLRGHSACQGPLAPLAISKAFGTPSLIEGSMSYTAFLGHIGPLWPALCGTLQSPFWPKSNEDKRGQRGIPLPPRPGGSQITSGPT</sequence>
<keyword evidence="3" id="KW-1185">Reference proteome</keyword>
<gene>
    <name evidence="2" type="ORF">O181_003620</name>
</gene>
<evidence type="ECO:0000313" key="2">
    <source>
        <dbReference type="EMBL" id="MBW0463905.1"/>
    </source>
</evidence>
<comment type="caution">
    <text evidence="2">The sequence shown here is derived from an EMBL/GenBank/DDBJ whole genome shotgun (WGS) entry which is preliminary data.</text>
</comment>